<dbReference type="InterPro" id="IPR015919">
    <property type="entry name" value="Cadherin-like_sf"/>
</dbReference>
<protein>
    <recommendedName>
        <fullName evidence="4">Staphylococcus aureus surface protein A</fullName>
    </recommendedName>
</protein>
<keyword evidence="1" id="KW-0732">Signal</keyword>
<sequence>MRTALFIVCASLVFAMALGCVGSEVEVTLLRVYQGLSNEEKLKIYQGTTINGALVFQTPTVTVPGSHTYTFCAEPGQYLLYMTDTYGDGWTTGSTATLSTDNGVIGSFRLPNGYTGSEVITISPIVTAEWHYSNEPQTSTSWTTGATSWPVSTEFPAVSTVTRYFRSTFTPEAGNYGIRITVNTDVGFRVFLNGVKVLQWGLPEGEITPTTYATNSTETTTPFIISTTLAISGSTSQAIVGVEVHATQQKMSGAETFSGRVSLISGPKDRLVDAGGSFYSYPQKTGSEGTDKLFDNDLYTKWYFERSDNDPNPWVVWTFGDYQWELMNQYELATANDVPTRDCRSWKIYGSMDETDWVLLDEQVDIEWTARYQRKEFTIENYVAYHAYKWECTRIDPPAVWTLSMQMSEWNLLLTDQPFVTPGLHYPQDEYTWSVVLDTVSVSPSSVGFSNFAIAGPEGVTLPTGLTFSTANGEITGTPLAPLAATVFTISATGSDGQSYTTTLTITVNGCDLPNNIPVIAEKTNPAIASEQWQLKNSEGTTIMSSTSSTRMCIPAGDYNLVLSSSSGTTWADNSYLTLSTIINGNTFTLAKTRLTIKIQDTIKLPLIYPVATAAHTSFKYVADGTVPENWFATSFSDAQWTALDDANRPATPNKIQLFRTTFNVASVTGYHGFEMQLKYRAGVVVYLNGEEIYRRNLPAGAISSTTTAIGGEASSSWKTVSGVISQLIAGQNTLAVGIVTLTENAMDFDAVFRIMGETILITRYWSYTTINSSDNLFDINSATTFSTAFSTAAPAMAGIKFTNRAEAFNEYCLVTSSAVADHDPADWTIEGSNDDETFETLDTRTGVVLSGRETE</sequence>
<dbReference type="EMBL" id="LXWW01000238">
    <property type="protein sequence ID" value="OAO14533.1"/>
    <property type="molecule type" value="Genomic_DNA"/>
</dbReference>
<evidence type="ECO:0000313" key="3">
    <source>
        <dbReference type="Proteomes" id="UP000078348"/>
    </source>
</evidence>
<evidence type="ECO:0008006" key="4">
    <source>
        <dbReference type="Google" id="ProtNLM"/>
    </source>
</evidence>
<dbReference type="InterPro" id="IPR008979">
    <property type="entry name" value="Galactose-bd-like_sf"/>
</dbReference>
<name>A0A196SBZ1_BLAHN</name>
<evidence type="ECO:0000256" key="1">
    <source>
        <dbReference type="SAM" id="SignalP"/>
    </source>
</evidence>
<proteinExistence type="predicted"/>
<dbReference type="SUPFAM" id="SSF49313">
    <property type="entry name" value="Cadherin-like"/>
    <property type="match status" value="1"/>
</dbReference>
<dbReference type="GO" id="GO:0016020">
    <property type="term" value="C:membrane"/>
    <property type="evidence" value="ECO:0007669"/>
    <property type="project" value="InterPro"/>
</dbReference>
<dbReference type="OrthoDB" id="409136at2759"/>
<dbReference type="SUPFAM" id="SSF49785">
    <property type="entry name" value="Galactose-binding domain-like"/>
    <property type="match status" value="1"/>
</dbReference>
<evidence type="ECO:0000313" key="2">
    <source>
        <dbReference type="EMBL" id="OAO14533.1"/>
    </source>
</evidence>
<reference evidence="2 3" key="1">
    <citation type="submission" date="2016-05" db="EMBL/GenBank/DDBJ databases">
        <title>Nuclear genome of Blastocystis sp. subtype 1 NandII.</title>
        <authorList>
            <person name="Gentekaki E."/>
            <person name="Curtis B."/>
            <person name="Stairs C."/>
            <person name="Eme L."/>
            <person name="Herman E."/>
            <person name="Klimes V."/>
            <person name="Arias M.C."/>
            <person name="Elias M."/>
            <person name="Hilliou F."/>
            <person name="Klute M."/>
            <person name="Malik S.-B."/>
            <person name="Pightling A."/>
            <person name="Rachubinski R."/>
            <person name="Salas D."/>
            <person name="Schlacht A."/>
            <person name="Suga H."/>
            <person name="Archibald J."/>
            <person name="Ball S.G."/>
            <person name="Clark G."/>
            <person name="Dacks J."/>
            <person name="Van Der Giezen M."/>
            <person name="Tsaousis A."/>
            <person name="Roger A."/>
        </authorList>
    </citation>
    <scope>NUCLEOTIDE SEQUENCE [LARGE SCALE GENOMIC DNA]</scope>
    <source>
        <strain evidence="3">ATCC 50177 / NandII</strain>
    </source>
</reference>
<organism evidence="2 3">
    <name type="scientific">Blastocystis sp. subtype 1 (strain ATCC 50177 / NandII)</name>
    <dbReference type="NCBI Taxonomy" id="478820"/>
    <lineage>
        <taxon>Eukaryota</taxon>
        <taxon>Sar</taxon>
        <taxon>Stramenopiles</taxon>
        <taxon>Bigyra</taxon>
        <taxon>Opalozoa</taxon>
        <taxon>Opalinata</taxon>
        <taxon>Blastocystidae</taxon>
        <taxon>Blastocystis</taxon>
    </lineage>
</organism>
<dbReference type="PROSITE" id="PS51257">
    <property type="entry name" value="PROKAR_LIPOPROTEIN"/>
    <property type="match status" value="1"/>
</dbReference>
<feature type="signal peptide" evidence="1">
    <location>
        <begin position="1"/>
        <end position="23"/>
    </location>
</feature>
<dbReference type="InterPro" id="IPR013783">
    <property type="entry name" value="Ig-like_fold"/>
</dbReference>
<dbReference type="AlphaFoldDB" id="A0A196SBZ1"/>
<gene>
    <name evidence="2" type="ORF">AV274_3836</name>
</gene>
<dbReference type="GO" id="GO:0005509">
    <property type="term" value="F:calcium ion binding"/>
    <property type="evidence" value="ECO:0007669"/>
    <property type="project" value="InterPro"/>
</dbReference>
<dbReference type="Proteomes" id="UP000078348">
    <property type="component" value="Unassembled WGS sequence"/>
</dbReference>
<comment type="caution">
    <text evidence="2">The sequence shown here is derived from an EMBL/GenBank/DDBJ whole genome shotgun (WGS) entry which is preliminary data.</text>
</comment>
<keyword evidence="3" id="KW-1185">Reference proteome</keyword>
<accession>A0A196SBZ1</accession>
<feature type="chain" id="PRO_5008274520" description="Staphylococcus aureus surface protein A" evidence="1">
    <location>
        <begin position="24"/>
        <end position="856"/>
    </location>
</feature>
<dbReference type="Pfam" id="PF05345">
    <property type="entry name" value="He_PIG"/>
    <property type="match status" value="1"/>
</dbReference>
<dbReference type="Gene3D" id="2.60.40.10">
    <property type="entry name" value="Immunoglobulins"/>
    <property type="match status" value="1"/>
</dbReference>
<dbReference type="Gene3D" id="2.60.120.260">
    <property type="entry name" value="Galactose-binding domain-like"/>
    <property type="match status" value="2"/>
</dbReference>